<dbReference type="EMBL" id="JABSTU010006305">
    <property type="protein sequence ID" value="KAH7934528.1"/>
    <property type="molecule type" value="Genomic_DNA"/>
</dbReference>
<keyword evidence="3" id="KW-1185">Reference proteome</keyword>
<protein>
    <recommendedName>
        <fullName evidence="1">DUF5641 domain-containing protein</fullName>
    </recommendedName>
</protein>
<sequence length="162" mass="18541">MYPPNLLEVHHRTSPVVGGFWERVIWTIMDALKRCLERSSLSYEELLTVLVEVEAIVNCHPLTQLCEDAEDAEALTPSHFLTGKRVVELPASTSSGLPSYTAHELRRRVRYRGKLLHRLWTRWKKEYLLLLFSANHCQPSSSSQLHVGDLVVVRDDNVPALQ</sequence>
<evidence type="ECO:0000313" key="3">
    <source>
        <dbReference type="Proteomes" id="UP000821866"/>
    </source>
</evidence>
<dbReference type="AlphaFoldDB" id="A0A9J6CVT2"/>
<organism evidence="2 3">
    <name type="scientific">Rhipicephalus microplus</name>
    <name type="common">Cattle tick</name>
    <name type="synonym">Boophilus microplus</name>
    <dbReference type="NCBI Taxonomy" id="6941"/>
    <lineage>
        <taxon>Eukaryota</taxon>
        <taxon>Metazoa</taxon>
        <taxon>Ecdysozoa</taxon>
        <taxon>Arthropoda</taxon>
        <taxon>Chelicerata</taxon>
        <taxon>Arachnida</taxon>
        <taxon>Acari</taxon>
        <taxon>Parasitiformes</taxon>
        <taxon>Ixodida</taxon>
        <taxon>Ixodoidea</taxon>
        <taxon>Ixodidae</taxon>
        <taxon>Rhipicephalinae</taxon>
        <taxon>Rhipicephalus</taxon>
        <taxon>Boophilus</taxon>
    </lineage>
</organism>
<dbReference type="VEuPathDB" id="VectorBase:LOC119187150"/>
<dbReference type="PANTHER" id="PTHR47331">
    <property type="entry name" value="PHD-TYPE DOMAIN-CONTAINING PROTEIN"/>
    <property type="match status" value="1"/>
</dbReference>
<accession>A0A9J6CVT2</accession>
<comment type="caution">
    <text evidence="2">The sequence shown here is derived from an EMBL/GenBank/DDBJ whole genome shotgun (WGS) entry which is preliminary data.</text>
</comment>
<name>A0A9J6CVT2_RHIMP</name>
<evidence type="ECO:0000259" key="1">
    <source>
        <dbReference type="Pfam" id="PF18701"/>
    </source>
</evidence>
<dbReference type="InterPro" id="IPR036397">
    <property type="entry name" value="RNaseH_sf"/>
</dbReference>
<reference evidence="2" key="1">
    <citation type="journal article" date="2020" name="Cell">
        <title>Large-Scale Comparative Analyses of Tick Genomes Elucidate Their Genetic Diversity and Vector Capacities.</title>
        <authorList>
            <consortium name="Tick Genome and Microbiome Consortium (TIGMIC)"/>
            <person name="Jia N."/>
            <person name="Wang J."/>
            <person name="Shi W."/>
            <person name="Du L."/>
            <person name="Sun Y."/>
            <person name="Zhan W."/>
            <person name="Jiang J.F."/>
            <person name="Wang Q."/>
            <person name="Zhang B."/>
            <person name="Ji P."/>
            <person name="Bell-Sakyi L."/>
            <person name="Cui X.M."/>
            <person name="Yuan T.T."/>
            <person name="Jiang B.G."/>
            <person name="Yang W.F."/>
            <person name="Lam T.T."/>
            <person name="Chang Q.C."/>
            <person name="Ding S.J."/>
            <person name="Wang X.J."/>
            <person name="Zhu J.G."/>
            <person name="Ruan X.D."/>
            <person name="Zhao L."/>
            <person name="Wei J.T."/>
            <person name="Ye R.Z."/>
            <person name="Que T.C."/>
            <person name="Du C.H."/>
            <person name="Zhou Y.H."/>
            <person name="Cheng J.X."/>
            <person name="Dai P.F."/>
            <person name="Guo W.B."/>
            <person name="Han X.H."/>
            <person name="Huang E.J."/>
            <person name="Li L.F."/>
            <person name="Wei W."/>
            <person name="Gao Y.C."/>
            <person name="Liu J.Z."/>
            <person name="Shao H.Z."/>
            <person name="Wang X."/>
            <person name="Wang C.C."/>
            <person name="Yang T.C."/>
            <person name="Huo Q.B."/>
            <person name="Li W."/>
            <person name="Chen H.Y."/>
            <person name="Chen S.E."/>
            <person name="Zhou L.G."/>
            <person name="Ni X.B."/>
            <person name="Tian J.H."/>
            <person name="Sheng Y."/>
            <person name="Liu T."/>
            <person name="Pan Y.S."/>
            <person name="Xia L.Y."/>
            <person name="Li J."/>
            <person name="Zhao F."/>
            <person name="Cao W.C."/>
        </authorList>
    </citation>
    <scope>NUCLEOTIDE SEQUENCE</scope>
    <source>
        <strain evidence="2">Rmic-2018</strain>
    </source>
</reference>
<dbReference type="Gene3D" id="3.30.420.10">
    <property type="entry name" value="Ribonuclease H-like superfamily/Ribonuclease H"/>
    <property type="match status" value="1"/>
</dbReference>
<feature type="domain" description="DUF5641" evidence="1">
    <location>
        <begin position="113"/>
        <end position="162"/>
    </location>
</feature>
<reference evidence="2" key="2">
    <citation type="submission" date="2021-09" db="EMBL/GenBank/DDBJ databases">
        <authorList>
            <person name="Jia N."/>
            <person name="Wang J."/>
            <person name="Shi W."/>
            <person name="Du L."/>
            <person name="Sun Y."/>
            <person name="Zhan W."/>
            <person name="Jiang J."/>
            <person name="Wang Q."/>
            <person name="Zhang B."/>
            <person name="Ji P."/>
            <person name="Sakyi L.B."/>
            <person name="Cui X."/>
            <person name="Yuan T."/>
            <person name="Jiang B."/>
            <person name="Yang W."/>
            <person name="Lam T.T.-Y."/>
            <person name="Chang Q."/>
            <person name="Ding S."/>
            <person name="Wang X."/>
            <person name="Zhu J."/>
            <person name="Ruan X."/>
            <person name="Zhao L."/>
            <person name="Wei J."/>
            <person name="Que T."/>
            <person name="Du C."/>
            <person name="Cheng J."/>
            <person name="Dai P."/>
            <person name="Han X."/>
            <person name="Huang E."/>
            <person name="Gao Y."/>
            <person name="Liu J."/>
            <person name="Shao H."/>
            <person name="Ye R."/>
            <person name="Li L."/>
            <person name="Wei W."/>
            <person name="Wang X."/>
            <person name="Wang C."/>
            <person name="Huo Q."/>
            <person name="Li W."/>
            <person name="Guo W."/>
            <person name="Chen H."/>
            <person name="Chen S."/>
            <person name="Zhou L."/>
            <person name="Zhou L."/>
            <person name="Ni X."/>
            <person name="Tian J."/>
            <person name="Zhou Y."/>
            <person name="Sheng Y."/>
            <person name="Liu T."/>
            <person name="Pan Y."/>
            <person name="Xia L."/>
            <person name="Li J."/>
            <person name="Zhao F."/>
            <person name="Cao W."/>
        </authorList>
    </citation>
    <scope>NUCLEOTIDE SEQUENCE</scope>
    <source>
        <strain evidence="2">Rmic-2018</strain>
        <tissue evidence="2">Larvae</tissue>
    </source>
</reference>
<dbReference type="Pfam" id="PF18701">
    <property type="entry name" value="DUF5641"/>
    <property type="match status" value="1"/>
</dbReference>
<evidence type="ECO:0000313" key="2">
    <source>
        <dbReference type="EMBL" id="KAH7934528.1"/>
    </source>
</evidence>
<dbReference type="GO" id="GO:0003676">
    <property type="term" value="F:nucleic acid binding"/>
    <property type="evidence" value="ECO:0007669"/>
    <property type="project" value="InterPro"/>
</dbReference>
<gene>
    <name evidence="2" type="ORF">HPB51_029103</name>
</gene>
<dbReference type="InterPro" id="IPR040676">
    <property type="entry name" value="DUF5641"/>
</dbReference>
<proteinExistence type="predicted"/>
<dbReference type="Proteomes" id="UP000821866">
    <property type="component" value="Unassembled WGS sequence"/>
</dbReference>
<dbReference type="PANTHER" id="PTHR47331:SF1">
    <property type="entry name" value="GAG-LIKE PROTEIN"/>
    <property type="match status" value="1"/>
</dbReference>